<protein>
    <submittedName>
        <fullName evidence="2">Pollen receptor-like kinase 5</fullName>
    </submittedName>
</protein>
<dbReference type="Gramene" id="Jr13_03340_p1">
    <property type="protein sequence ID" value="cds.Jr13_03340_p1"/>
    <property type="gene ID" value="Jr13_03340"/>
</dbReference>
<dbReference type="InterPro" id="IPR011009">
    <property type="entry name" value="Kinase-like_dom_sf"/>
</dbReference>
<keyword evidence="1" id="KW-1185">Reference proteome</keyword>
<dbReference type="STRING" id="51240.A0A2I4F9J9"/>
<name>A0A2I4F9J9_JUGRE</name>
<reference evidence="2" key="1">
    <citation type="submission" date="2025-08" db="UniProtKB">
        <authorList>
            <consortium name="RefSeq"/>
        </authorList>
    </citation>
    <scope>IDENTIFICATION</scope>
    <source>
        <tissue evidence="2">Leaves</tissue>
    </source>
</reference>
<organism evidence="1 2">
    <name type="scientific">Juglans regia</name>
    <name type="common">English walnut</name>
    <dbReference type="NCBI Taxonomy" id="51240"/>
    <lineage>
        <taxon>Eukaryota</taxon>
        <taxon>Viridiplantae</taxon>
        <taxon>Streptophyta</taxon>
        <taxon>Embryophyta</taxon>
        <taxon>Tracheophyta</taxon>
        <taxon>Spermatophyta</taxon>
        <taxon>Magnoliopsida</taxon>
        <taxon>eudicotyledons</taxon>
        <taxon>Gunneridae</taxon>
        <taxon>Pentapetalae</taxon>
        <taxon>rosids</taxon>
        <taxon>fabids</taxon>
        <taxon>Fagales</taxon>
        <taxon>Juglandaceae</taxon>
        <taxon>Juglans</taxon>
    </lineage>
</organism>
<evidence type="ECO:0000313" key="2">
    <source>
        <dbReference type="RefSeq" id="XP_018828327.1"/>
    </source>
</evidence>
<dbReference type="GO" id="GO:0004672">
    <property type="term" value="F:protein kinase activity"/>
    <property type="evidence" value="ECO:0007669"/>
    <property type="project" value="InterPro"/>
</dbReference>
<dbReference type="OrthoDB" id="4062651at2759"/>
<dbReference type="Proteomes" id="UP000235220">
    <property type="component" value="Chromosome 13"/>
</dbReference>
<dbReference type="SUPFAM" id="SSF56112">
    <property type="entry name" value="Protein kinase-like (PK-like)"/>
    <property type="match status" value="1"/>
</dbReference>
<dbReference type="PROSITE" id="PS50011">
    <property type="entry name" value="PROTEIN_KINASE_DOM"/>
    <property type="match status" value="1"/>
</dbReference>
<dbReference type="RefSeq" id="XP_018828327.1">
    <property type="nucleotide sequence ID" value="XM_018972782.1"/>
</dbReference>
<sequence>MALIGIIVGLLIAIIAALFFIFHLKKKSPPADGSLKLKDKNKVNVASNTDIGVEQKLPEKSGNTRKAEYGKLSFLRKDREKFGMEDLLRSSAEVLGSATFGSSYRAMIRGGKSMVVNRYKHMNNVGREELDEHMRRLGKLSHPNLLPLVAYYYRKDEKLLI</sequence>
<accession>A0A2I4F9J9</accession>
<dbReference type="AlphaFoldDB" id="A0A2I4F9J9"/>
<dbReference type="InterPro" id="IPR000719">
    <property type="entry name" value="Prot_kinase_dom"/>
</dbReference>
<dbReference type="Gene3D" id="3.30.200.20">
    <property type="entry name" value="Phosphorylase Kinase, domain 1"/>
    <property type="match status" value="1"/>
</dbReference>
<dbReference type="PANTHER" id="PTHR48007">
    <property type="entry name" value="LEUCINE-RICH REPEAT RECEPTOR-LIKE PROTEIN KINASE PXC1"/>
    <property type="match status" value="1"/>
</dbReference>
<evidence type="ECO:0000313" key="1">
    <source>
        <dbReference type="Proteomes" id="UP000235220"/>
    </source>
</evidence>
<proteinExistence type="predicted"/>
<gene>
    <name evidence="2" type="primary">LOC108996767</name>
</gene>
<dbReference type="GO" id="GO:0005524">
    <property type="term" value="F:ATP binding"/>
    <property type="evidence" value="ECO:0007669"/>
    <property type="project" value="InterPro"/>
</dbReference>
<dbReference type="KEGG" id="jre:108996767"/>
<dbReference type="PANTHER" id="PTHR48007:SF19">
    <property type="entry name" value="POLLEN RECEPTOR-LIKE KINASE 5"/>
    <property type="match status" value="1"/>
</dbReference>
<dbReference type="GeneID" id="108996767"/>
<dbReference type="InterPro" id="IPR046959">
    <property type="entry name" value="PRK1-6/SRF4-like"/>
</dbReference>